<protein>
    <submittedName>
        <fullName evidence="2">Uncharacterized protein</fullName>
    </submittedName>
</protein>
<dbReference type="EMBL" id="BAAAFZ010000003">
    <property type="protein sequence ID" value="GAA0567469.1"/>
    <property type="molecule type" value="Genomic_DNA"/>
</dbReference>
<comment type="caution">
    <text evidence="2">The sequence shown here is derived from an EMBL/GenBank/DDBJ whole genome shotgun (WGS) entry which is preliminary data.</text>
</comment>
<proteinExistence type="predicted"/>
<dbReference type="Proteomes" id="UP001501588">
    <property type="component" value="Unassembled WGS sequence"/>
</dbReference>
<sequence>MPNRDLEGPRAQEADRARLSPSVIHRPLPSQGMATEGAASIQEERLFFPAPGARLNVPFSY</sequence>
<evidence type="ECO:0000256" key="1">
    <source>
        <dbReference type="SAM" id="MobiDB-lite"/>
    </source>
</evidence>
<accession>A0ABN1EK64</accession>
<keyword evidence="3" id="KW-1185">Reference proteome</keyword>
<organism evidence="2 3">
    <name type="scientific">Craurococcus roseus</name>
    <dbReference type="NCBI Taxonomy" id="77585"/>
    <lineage>
        <taxon>Bacteria</taxon>
        <taxon>Pseudomonadati</taxon>
        <taxon>Pseudomonadota</taxon>
        <taxon>Alphaproteobacteria</taxon>
        <taxon>Acetobacterales</taxon>
        <taxon>Acetobacteraceae</taxon>
        <taxon>Craurococcus</taxon>
    </lineage>
</organism>
<feature type="region of interest" description="Disordered" evidence="1">
    <location>
        <begin position="1"/>
        <end position="33"/>
    </location>
</feature>
<feature type="compositionally biased region" description="Basic and acidic residues" evidence="1">
    <location>
        <begin position="1"/>
        <end position="18"/>
    </location>
</feature>
<name>A0ABN1EK64_9PROT</name>
<evidence type="ECO:0000313" key="3">
    <source>
        <dbReference type="Proteomes" id="UP001501588"/>
    </source>
</evidence>
<gene>
    <name evidence="2" type="ORF">GCM10009416_01870</name>
</gene>
<reference evidence="2 3" key="1">
    <citation type="journal article" date="2019" name="Int. J. Syst. Evol. Microbiol.">
        <title>The Global Catalogue of Microorganisms (GCM) 10K type strain sequencing project: providing services to taxonomists for standard genome sequencing and annotation.</title>
        <authorList>
            <consortium name="The Broad Institute Genomics Platform"/>
            <consortium name="The Broad Institute Genome Sequencing Center for Infectious Disease"/>
            <person name="Wu L."/>
            <person name="Ma J."/>
        </authorList>
    </citation>
    <scope>NUCLEOTIDE SEQUENCE [LARGE SCALE GENOMIC DNA]</scope>
    <source>
        <strain evidence="2 3">JCM 9933</strain>
    </source>
</reference>
<evidence type="ECO:0000313" key="2">
    <source>
        <dbReference type="EMBL" id="GAA0567469.1"/>
    </source>
</evidence>